<protein>
    <recommendedName>
        <fullName evidence="3">histidine kinase</fullName>
        <ecNumber evidence="3">2.7.13.3</ecNumber>
    </recommendedName>
</protein>
<evidence type="ECO:0000256" key="1">
    <source>
        <dbReference type="ARBA" id="ARBA00000085"/>
    </source>
</evidence>
<dbReference type="InterPro" id="IPR003661">
    <property type="entry name" value="HisK_dim/P_dom"/>
</dbReference>
<dbReference type="PROSITE" id="PS50109">
    <property type="entry name" value="HIS_KIN"/>
    <property type="match status" value="1"/>
</dbReference>
<keyword evidence="7 13" id="KW-0812">Transmembrane</keyword>
<feature type="domain" description="Histidine kinase" evidence="14">
    <location>
        <begin position="224"/>
        <end position="416"/>
    </location>
</feature>
<dbReference type="Gene3D" id="1.10.287.130">
    <property type="match status" value="1"/>
</dbReference>
<keyword evidence="5" id="KW-0597">Phosphoprotein</keyword>
<keyword evidence="12" id="KW-0902">Two-component regulatory system</keyword>
<evidence type="ECO:0000256" key="13">
    <source>
        <dbReference type="SAM" id="Phobius"/>
    </source>
</evidence>
<comment type="catalytic activity">
    <reaction evidence="1">
        <text>ATP + protein L-histidine = ADP + protein N-phospho-L-histidine.</text>
        <dbReference type="EC" id="2.7.13.3"/>
    </reaction>
</comment>
<evidence type="ECO:0000256" key="7">
    <source>
        <dbReference type="ARBA" id="ARBA00022692"/>
    </source>
</evidence>
<organism evidence="16 17">
    <name type="scientific">Streptomyces gamaensis</name>
    <dbReference type="NCBI Taxonomy" id="1763542"/>
    <lineage>
        <taxon>Bacteria</taxon>
        <taxon>Bacillati</taxon>
        <taxon>Actinomycetota</taxon>
        <taxon>Actinomycetes</taxon>
        <taxon>Kitasatosporales</taxon>
        <taxon>Streptomycetaceae</taxon>
        <taxon>Streptomyces</taxon>
    </lineage>
</organism>
<dbReference type="EMBL" id="JBHSPB010000011">
    <property type="protein sequence ID" value="MFC5722408.1"/>
    <property type="molecule type" value="Genomic_DNA"/>
</dbReference>
<dbReference type="InterPro" id="IPR003660">
    <property type="entry name" value="HAMP_dom"/>
</dbReference>
<evidence type="ECO:0000256" key="10">
    <source>
        <dbReference type="ARBA" id="ARBA00022840"/>
    </source>
</evidence>
<evidence type="ECO:0000256" key="9">
    <source>
        <dbReference type="ARBA" id="ARBA00022777"/>
    </source>
</evidence>
<dbReference type="CDD" id="cd00082">
    <property type="entry name" value="HisKA"/>
    <property type="match status" value="1"/>
</dbReference>
<comment type="subcellular location">
    <subcellularLocation>
        <location evidence="2">Cell membrane</location>
        <topology evidence="2">Multi-pass membrane protein</topology>
    </subcellularLocation>
</comment>
<dbReference type="Proteomes" id="UP001596083">
    <property type="component" value="Unassembled WGS sequence"/>
</dbReference>
<feature type="transmembrane region" description="Helical" evidence="13">
    <location>
        <begin position="20"/>
        <end position="41"/>
    </location>
</feature>
<evidence type="ECO:0000256" key="11">
    <source>
        <dbReference type="ARBA" id="ARBA00022989"/>
    </source>
</evidence>
<evidence type="ECO:0000256" key="6">
    <source>
        <dbReference type="ARBA" id="ARBA00022679"/>
    </source>
</evidence>
<keyword evidence="6" id="KW-0808">Transferase</keyword>
<keyword evidence="4" id="KW-1003">Cell membrane</keyword>
<dbReference type="InterPro" id="IPR050980">
    <property type="entry name" value="2C_sensor_his_kinase"/>
</dbReference>
<evidence type="ECO:0000256" key="12">
    <source>
        <dbReference type="ARBA" id="ARBA00023012"/>
    </source>
</evidence>
<keyword evidence="9" id="KW-0418">Kinase</keyword>
<dbReference type="InterPro" id="IPR036097">
    <property type="entry name" value="HisK_dim/P_sf"/>
</dbReference>
<dbReference type="EC" id="2.7.13.3" evidence="3"/>
<dbReference type="SMART" id="SM00304">
    <property type="entry name" value="HAMP"/>
    <property type="match status" value="1"/>
</dbReference>
<dbReference type="Gene3D" id="6.10.340.10">
    <property type="match status" value="1"/>
</dbReference>
<sequence length="419" mass="44001">MPSSATPTSRRGRTGGSMHWRVAALIAAVACVLATALGVLINATSARQRLDLNRSIVLGRLEQALQTYAQTSAVTGDNVALDAPGLPPELARRVAGGRVATQLVEGPDGPALWAAAHIGSHTLSVRSDYRLERSADDRFARSTVVLAVGSAAAVSLVGLFLAKPLSARVRRVSATARRIADGRLDARIGPVQGSREVTELAASVDQMAAALQERLRAEQRFAADVTHELRTPAAGLLAAAEILPDSHEAGLVRDRAEALCDLIEDLLEVSRLDADVDTATLEPHHLTEVLQRAIASTGLPARLDVEDDTAVLTDPRRLERIVANLLANAHRHGEPPVTVTLRHGTVVVRDHGPGYPAALLAEGPRPFRTGTPERGKGSGLGLTIAQGHADLITAELTFANAPDGGARATVTLPLDDAGT</sequence>
<dbReference type="PANTHER" id="PTHR44936">
    <property type="entry name" value="SENSOR PROTEIN CREC"/>
    <property type="match status" value="1"/>
</dbReference>
<keyword evidence="13" id="KW-0472">Membrane</keyword>
<evidence type="ECO:0000313" key="17">
    <source>
        <dbReference type="Proteomes" id="UP001596083"/>
    </source>
</evidence>
<evidence type="ECO:0000259" key="15">
    <source>
        <dbReference type="PROSITE" id="PS50885"/>
    </source>
</evidence>
<dbReference type="Pfam" id="PF00512">
    <property type="entry name" value="HisKA"/>
    <property type="match status" value="1"/>
</dbReference>
<dbReference type="SMART" id="SM00387">
    <property type="entry name" value="HATPase_c"/>
    <property type="match status" value="1"/>
</dbReference>
<dbReference type="SUPFAM" id="SSF47384">
    <property type="entry name" value="Homodimeric domain of signal transducing histidine kinase"/>
    <property type="match status" value="1"/>
</dbReference>
<evidence type="ECO:0000256" key="8">
    <source>
        <dbReference type="ARBA" id="ARBA00022741"/>
    </source>
</evidence>
<dbReference type="Pfam" id="PF00672">
    <property type="entry name" value="HAMP"/>
    <property type="match status" value="1"/>
</dbReference>
<feature type="transmembrane region" description="Helical" evidence="13">
    <location>
        <begin position="139"/>
        <end position="162"/>
    </location>
</feature>
<name>A0ABW0Z3R2_9ACTN</name>
<dbReference type="Pfam" id="PF02518">
    <property type="entry name" value="HATPase_c"/>
    <property type="match status" value="1"/>
</dbReference>
<reference evidence="17" key="1">
    <citation type="journal article" date="2019" name="Int. J. Syst. Evol. Microbiol.">
        <title>The Global Catalogue of Microorganisms (GCM) 10K type strain sequencing project: providing services to taxonomists for standard genome sequencing and annotation.</title>
        <authorList>
            <consortium name="The Broad Institute Genomics Platform"/>
            <consortium name="The Broad Institute Genome Sequencing Center for Infectious Disease"/>
            <person name="Wu L."/>
            <person name="Ma J."/>
        </authorList>
    </citation>
    <scope>NUCLEOTIDE SEQUENCE [LARGE SCALE GENOMIC DNA]</scope>
    <source>
        <strain evidence="17">CGMCC 4.7304</strain>
    </source>
</reference>
<evidence type="ECO:0000256" key="4">
    <source>
        <dbReference type="ARBA" id="ARBA00022475"/>
    </source>
</evidence>
<evidence type="ECO:0000313" key="16">
    <source>
        <dbReference type="EMBL" id="MFC5722408.1"/>
    </source>
</evidence>
<dbReference type="CDD" id="cd06225">
    <property type="entry name" value="HAMP"/>
    <property type="match status" value="1"/>
</dbReference>
<comment type="caution">
    <text evidence="16">The sequence shown here is derived from an EMBL/GenBank/DDBJ whole genome shotgun (WGS) entry which is preliminary data.</text>
</comment>
<dbReference type="InterPro" id="IPR005467">
    <property type="entry name" value="His_kinase_dom"/>
</dbReference>
<feature type="domain" description="HAMP" evidence="15">
    <location>
        <begin position="163"/>
        <end position="216"/>
    </location>
</feature>
<gene>
    <name evidence="16" type="ORF">ACFP1Z_19765</name>
</gene>
<dbReference type="InterPro" id="IPR003594">
    <property type="entry name" value="HATPase_dom"/>
</dbReference>
<evidence type="ECO:0000259" key="14">
    <source>
        <dbReference type="PROSITE" id="PS50109"/>
    </source>
</evidence>
<keyword evidence="17" id="KW-1185">Reference proteome</keyword>
<keyword evidence="8" id="KW-0547">Nucleotide-binding</keyword>
<evidence type="ECO:0000256" key="2">
    <source>
        <dbReference type="ARBA" id="ARBA00004651"/>
    </source>
</evidence>
<dbReference type="SUPFAM" id="SSF158472">
    <property type="entry name" value="HAMP domain-like"/>
    <property type="match status" value="1"/>
</dbReference>
<dbReference type="InterPro" id="IPR036890">
    <property type="entry name" value="HATPase_C_sf"/>
</dbReference>
<evidence type="ECO:0000256" key="5">
    <source>
        <dbReference type="ARBA" id="ARBA00022553"/>
    </source>
</evidence>
<evidence type="ECO:0000256" key="3">
    <source>
        <dbReference type="ARBA" id="ARBA00012438"/>
    </source>
</evidence>
<dbReference type="Gene3D" id="3.30.565.10">
    <property type="entry name" value="Histidine kinase-like ATPase, C-terminal domain"/>
    <property type="match status" value="1"/>
</dbReference>
<dbReference type="RefSeq" id="WP_390317848.1">
    <property type="nucleotide sequence ID" value="NZ_JBHSPB010000011.1"/>
</dbReference>
<accession>A0ABW0Z3R2</accession>
<dbReference type="PANTHER" id="PTHR44936:SF9">
    <property type="entry name" value="SENSOR PROTEIN CREC"/>
    <property type="match status" value="1"/>
</dbReference>
<keyword evidence="10 16" id="KW-0067">ATP-binding</keyword>
<proteinExistence type="predicted"/>
<dbReference type="SMART" id="SM00388">
    <property type="entry name" value="HisKA"/>
    <property type="match status" value="1"/>
</dbReference>
<keyword evidence="11 13" id="KW-1133">Transmembrane helix</keyword>
<dbReference type="SUPFAM" id="SSF55874">
    <property type="entry name" value="ATPase domain of HSP90 chaperone/DNA topoisomerase II/histidine kinase"/>
    <property type="match status" value="1"/>
</dbReference>
<dbReference type="GO" id="GO:0005524">
    <property type="term" value="F:ATP binding"/>
    <property type="evidence" value="ECO:0007669"/>
    <property type="project" value="UniProtKB-KW"/>
</dbReference>
<dbReference type="PROSITE" id="PS50885">
    <property type="entry name" value="HAMP"/>
    <property type="match status" value="1"/>
</dbReference>